<comment type="caution">
    <text evidence="3">The sequence shown here is derived from an EMBL/GenBank/DDBJ whole genome shotgun (WGS) entry which is preliminary data.</text>
</comment>
<gene>
    <name evidence="3" type="ORF">O6P32_11965</name>
</gene>
<evidence type="ECO:0000256" key="2">
    <source>
        <dbReference type="ARBA" id="ARBA00022679"/>
    </source>
</evidence>
<dbReference type="EMBL" id="JAPZVM010000012">
    <property type="protein sequence ID" value="MCZ8373412.1"/>
    <property type="molecule type" value="Genomic_DNA"/>
</dbReference>
<dbReference type="RefSeq" id="WP_269878745.1">
    <property type="nucleotide sequence ID" value="NZ_JAPZVM010000012.1"/>
</dbReference>
<dbReference type="InterPro" id="IPR011004">
    <property type="entry name" value="Trimer_LpxA-like_sf"/>
</dbReference>
<dbReference type="Pfam" id="PF14602">
    <property type="entry name" value="Hexapep_2"/>
    <property type="match status" value="1"/>
</dbReference>
<dbReference type="Gene3D" id="2.160.10.10">
    <property type="entry name" value="Hexapeptide repeat proteins"/>
    <property type="match status" value="1"/>
</dbReference>
<dbReference type="Proteomes" id="UP001141933">
    <property type="component" value="Unassembled WGS sequence"/>
</dbReference>
<dbReference type="InterPro" id="IPR051159">
    <property type="entry name" value="Hexapeptide_acetyltransf"/>
</dbReference>
<comment type="similarity">
    <text evidence="1">Belongs to the transferase hexapeptide repeat family.</text>
</comment>
<dbReference type="CDD" id="cd04647">
    <property type="entry name" value="LbH_MAT_like"/>
    <property type="match status" value="1"/>
</dbReference>
<organism evidence="3 4">
    <name type="scientific">Phocaeicola acetigenes</name>
    <dbReference type="NCBI Taxonomy" id="3016083"/>
    <lineage>
        <taxon>Bacteria</taxon>
        <taxon>Pseudomonadati</taxon>
        <taxon>Bacteroidota</taxon>
        <taxon>Bacteroidia</taxon>
        <taxon>Bacteroidales</taxon>
        <taxon>Bacteroidaceae</taxon>
        <taxon>Phocaeicola</taxon>
    </lineage>
</organism>
<dbReference type="PANTHER" id="PTHR23416:SF23">
    <property type="entry name" value="ACETYLTRANSFERASE C18B11.09C-RELATED"/>
    <property type="match status" value="1"/>
</dbReference>
<proteinExistence type="inferred from homology"/>
<keyword evidence="2" id="KW-0808">Transferase</keyword>
<sequence length="205" mass="22618">MARKINIRTYFSALRHFKNYYSTIIFRIKLTLNNISYGKNVRAYNGIPKLYIHPNSLSVNLGDNVRIRNYWNTGWYAHSFIKVQENASLTIGNNVGINSSMIIATHKISIGNHVFIGGGTKIYDTNFHNLNWEARRDAKTSSISNTSPVTIEDDVFIGTDCIIGKGVTIGARSIIAAGSVVVKSIPSDCIAGGNPAKVIKNLINN</sequence>
<protein>
    <submittedName>
        <fullName evidence="3">Acyltransferase</fullName>
    </submittedName>
</protein>
<keyword evidence="4" id="KW-1185">Reference proteome</keyword>
<dbReference type="InterPro" id="IPR001451">
    <property type="entry name" value="Hexapep"/>
</dbReference>
<dbReference type="GO" id="GO:0016746">
    <property type="term" value="F:acyltransferase activity"/>
    <property type="evidence" value="ECO:0007669"/>
    <property type="project" value="UniProtKB-KW"/>
</dbReference>
<keyword evidence="3" id="KW-0012">Acyltransferase</keyword>
<dbReference type="SUPFAM" id="SSF51161">
    <property type="entry name" value="Trimeric LpxA-like enzymes"/>
    <property type="match status" value="1"/>
</dbReference>
<reference evidence="3" key="1">
    <citation type="submission" date="2022-12" db="EMBL/GenBank/DDBJ databases">
        <title>Phocaeicola acetigenes sp. nov., isolated feces from a healthy human.</title>
        <authorList>
            <person name="Do H."/>
            <person name="Ha Y.B."/>
            <person name="Kim J.-S."/>
            <person name="Suh M.K."/>
            <person name="Kim H.S."/>
            <person name="Lee J.-S."/>
        </authorList>
    </citation>
    <scope>NUCLEOTIDE SEQUENCE</scope>
    <source>
        <strain evidence="3">KGMB11183</strain>
    </source>
</reference>
<name>A0ABT4PK25_9BACT</name>
<accession>A0ABT4PK25</accession>
<dbReference type="PANTHER" id="PTHR23416">
    <property type="entry name" value="SIALIC ACID SYNTHASE-RELATED"/>
    <property type="match status" value="1"/>
</dbReference>
<evidence type="ECO:0000313" key="4">
    <source>
        <dbReference type="Proteomes" id="UP001141933"/>
    </source>
</evidence>
<evidence type="ECO:0000256" key="1">
    <source>
        <dbReference type="ARBA" id="ARBA00007274"/>
    </source>
</evidence>
<evidence type="ECO:0000313" key="3">
    <source>
        <dbReference type="EMBL" id="MCZ8373412.1"/>
    </source>
</evidence>